<dbReference type="Proteomes" id="UP001501074">
    <property type="component" value="Unassembled WGS sequence"/>
</dbReference>
<comment type="caution">
    <text evidence="9">The sequence shown here is derived from an EMBL/GenBank/DDBJ whole genome shotgun (WGS) entry which is preliminary data.</text>
</comment>
<evidence type="ECO:0000256" key="6">
    <source>
        <dbReference type="SAM" id="Phobius"/>
    </source>
</evidence>
<proteinExistence type="inferred from homology"/>
<dbReference type="Pfam" id="PF00015">
    <property type="entry name" value="MCPsignal"/>
    <property type="match status" value="1"/>
</dbReference>
<dbReference type="InterPro" id="IPR003660">
    <property type="entry name" value="HAMP_dom"/>
</dbReference>
<feature type="domain" description="HAMP" evidence="8">
    <location>
        <begin position="234"/>
        <end position="286"/>
    </location>
</feature>
<keyword evidence="6" id="KW-0472">Membrane</keyword>
<dbReference type="PROSITE" id="PS50885">
    <property type="entry name" value="HAMP"/>
    <property type="match status" value="1"/>
</dbReference>
<evidence type="ECO:0000256" key="3">
    <source>
        <dbReference type="ARBA" id="ARBA00023224"/>
    </source>
</evidence>
<dbReference type="EMBL" id="BAAAZO010000001">
    <property type="protein sequence ID" value="GAA3594715.1"/>
    <property type="molecule type" value="Genomic_DNA"/>
</dbReference>
<dbReference type="PANTHER" id="PTHR32089:SF112">
    <property type="entry name" value="LYSOZYME-LIKE PROTEIN-RELATED"/>
    <property type="match status" value="1"/>
</dbReference>
<evidence type="ECO:0000256" key="2">
    <source>
        <dbReference type="ARBA" id="ARBA00022989"/>
    </source>
</evidence>
<dbReference type="InterPro" id="IPR004089">
    <property type="entry name" value="MCPsignal_dom"/>
</dbReference>
<organism evidence="9 10">
    <name type="scientific">Kineosporia mesophila</name>
    <dbReference type="NCBI Taxonomy" id="566012"/>
    <lineage>
        <taxon>Bacteria</taxon>
        <taxon>Bacillati</taxon>
        <taxon>Actinomycetota</taxon>
        <taxon>Actinomycetes</taxon>
        <taxon>Kineosporiales</taxon>
        <taxon>Kineosporiaceae</taxon>
        <taxon>Kineosporia</taxon>
    </lineage>
</organism>
<dbReference type="CDD" id="cd06225">
    <property type="entry name" value="HAMP"/>
    <property type="match status" value="1"/>
</dbReference>
<feature type="transmembrane region" description="Helical" evidence="6">
    <location>
        <begin position="29"/>
        <end position="51"/>
    </location>
</feature>
<protein>
    <submittedName>
        <fullName evidence="9">Methyl-accepting chemotaxis protein</fullName>
    </submittedName>
</protein>
<dbReference type="PROSITE" id="PS50111">
    <property type="entry name" value="CHEMOTAXIS_TRANSDUC_2"/>
    <property type="match status" value="1"/>
</dbReference>
<dbReference type="Gene3D" id="1.10.287.950">
    <property type="entry name" value="Methyl-accepting chemotaxis protein"/>
    <property type="match status" value="1"/>
</dbReference>
<keyword evidence="10" id="KW-1185">Reference proteome</keyword>
<feature type="domain" description="Methyl-accepting transducer" evidence="7">
    <location>
        <begin position="298"/>
        <end position="534"/>
    </location>
</feature>
<dbReference type="PANTHER" id="PTHR32089">
    <property type="entry name" value="METHYL-ACCEPTING CHEMOTAXIS PROTEIN MCPB"/>
    <property type="match status" value="1"/>
</dbReference>
<dbReference type="SUPFAM" id="SSF58104">
    <property type="entry name" value="Methyl-accepting chemotaxis protein (MCP) signaling domain"/>
    <property type="match status" value="1"/>
</dbReference>
<evidence type="ECO:0000259" key="7">
    <source>
        <dbReference type="PROSITE" id="PS50111"/>
    </source>
</evidence>
<evidence type="ECO:0000256" key="1">
    <source>
        <dbReference type="ARBA" id="ARBA00022692"/>
    </source>
</evidence>
<dbReference type="InterPro" id="IPR004090">
    <property type="entry name" value="Chemotax_Me-accpt_rcpt"/>
</dbReference>
<keyword evidence="1 6" id="KW-0812">Transmembrane</keyword>
<comment type="similarity">
    <text evidence="4">Belongs to the methyl-accepting chemotaxis (MCP) protein family.</text>
</comment>
<evidence type="ECO:0000256" key="4">
    <source>
        <dbReference type="ARBA" id="ARBA00029447"/>
    </source>
</evidence>
<dbReference type="SMART" id="SM00283">
    <property type="entry name" value="MA"/>
    <property type="match status" value="1"/>
</dbReference>
<name>A0ABP6YZV0_9ACTN</name>
<keyword evidence="3 5" id="KW-0807">Transducer</keyword>
<evidence type="ECO:0000313" key="10">
    <source>
        <dbReference type="Proteomes" id="UP001501074"/>
    </source>
</evidence>
<dbReference type="SMART" id="SM00304">
    <property type="entry name" value="HAMP"/>
    <property type="match status" value="2"/>
</dbReference>
<accession>A0ABP6YZV0</accession>
<evidence type="ECO:0000256" key="5">
    <source>
        <dbReference type="PROSITE-ProRule" id="PRU00284"/>
    </source>
</evidence>
<sequence>MSAAEVPTAHRRSMSPAAFFANLSLLKKIFSLIVVATLLAVGIGVIGQRAVNSVSDASNRIVTVNAQRAVVALQARSEFAGIRRNILLTALSDGAAGDKAQTAVADGFTSVSAKLDVLAASGLDAQDTATLASAKTQLATVQKLYTDEIAPVTTQNNLTGDQYRTIGALVTGDFSTQADKVRDDLNLLADNAVADMSADAKSADNSAHSSVVQAWIIIAIGVLLMIAFGWWLARMIVTNVLRVRDGLKSLAEGDLTVTVPVRSRDEVGEMAGALNQSTASLRSAMEDIRTSSTTLAGSAEELSVVSAQVASNSEATSTQAMSLSATSAQVSGNVQTVAAGTEEMSASIREIANSSAEAVRVAAGAATEAASATQIVGKLGESSEEIGNVVKAITSIAEQTNLLALNATIEAARAGEAGKGFAVVAEEVKQLAQETARATEDISHRVEAIQADTRAAVNAIDHISRTIEDVNSYQTTIASAVEEQTAVTSEIARSIDETARAAGRIASDVDAVSHASQSSTTGIAEAQRAAGDLAHVAGNLNELVGRFKI</sequence>
<dbReference type="PRINTS" id="PR00260">
    <property type="entry name" value="CHEMTRNSDUCR"/>
</dbReference>
<evidence type="ECO:0000259" key="8">
    <source>
        <dbReference type="PROSITE" id="PS50885"/>
    </source>
</evidence>
<gene>
    <name evidence="9" type="ORF">GCM10022223_07260</name>
</gene>
<keyword evidence="2 6" id="KW-1133">Transmembrane helix</keyword>
<feature type="transmembrane region" description="Helical" evidence="6">
    <location>
        <begin position="211"/>
        <end position="233"/>
    </location>
</feature>
<reference evidence="10" key="1">
    <citation type="journal article" date="2019" name="Int. J. Syst. Evol. Microbiol.">
        <title>The Global Catalogue of Microorganisms (GCM) 10K type strain sequencing project: providing services to taxonomists for standard genome sequencing and annotation.</title>
        <authorList>
            <consortium name="The Broad Institute Genomics Platform"/>
            <consortium name="The Broad Institute Genome Sequencing Center for Infectious Disease"/>
            <person name="Wu L."/>
            <person name="Ma J."/>
        </authorList>
    </citation>
    <scope>NUCLEOTIDE SEQUENCE [LARGE SCALE GENOMIC DNA]</scope>
    <source>
        <strain evidence="10">JCM 16902</strain>
    </source>
</reference>
<evidence type="ECO:0000313" key="9">
    <source>
        <dbReference type="EMBL" id="GAA3594715.1"/>
    </source>
</evidence>
<dbReference type="Pfam" id="PF00672">
    <property type="entry name" value="HAMP"/>
    <property type="match status" value="1"/>
</dbReference>